<dbReference type="AlphaFoldDB" id="A0A2P2J016"/>
<protein>
    <submittedName>
        <fullName evidence="1">Uncharacterized protein</fullName>
    </submittedName>
</protein>
<proteinExistence type="predicted"/>
<accession>A0A2P2J016</accession>
<sequence length="46" mass="5350">MQFSVHCFLRVILYTNTHATNTFAVLVGYDVYPFVYSELPYVIFVA</sequence>
<name>A0A2P2J016_RHIMU</name>
<evidence type="ECO:0000313" key="1">
    <source>
        <dbReference type="EMBL" id="MBW86806.1"/>
    </source>
</evidence>
<organism evidence="1">
    <name type="scientific">Rhizophora mucronata</name>
    <name type="common">Asiatic mangrove</name>
    <dbReference type="NCBI Taxonomy" id="61149"/>
    <lineage>
        <taxon>Eukaryota</taxon>
        <taxon>Viridiplantae</taxon>
        <taxon>Streptophyta</taxon>
        <taxon>Embryophyta</taxon>
        <taxon>Tracheophyta</taxon>
        <taxon>Spermatophyta</taxon>
        <taxon>Magnoliopsida</taxon>
        <taxon>eudicotyledons</taxon>
        <taxon>Gunneridae</taxon>
        <taxon>Pentapetalae</taxon>
        <taxon>rosids</taxon>
        <taxon>fabids</taxon>
        <taxon>Malpighiales</taxon>
        <taxon>Rhizophoraceae</taxon>
        <taxon>Rhizophora</taxon>
    </lineage>
</organism>
<dbReference type="EMBL" id="GGEC01006323">
    <property type="protein sequence ID" value="MBW86806.1"/>
    <property type="molecule type" value="Transcribed_RNA"/>
</dbReference>
<reference evidence="1" key="1">
    <citation type="submission" date="2018-02" db="EMBL/GenBank/DDBJ databases">
        <title>Rhizophora mucronata_Transcriptome.</title>
        <authorList>
            <person name="Meera S.P."/>
            <person name="Sreeshan A."/>
            <person name="Augustine A."/>
        </authorList>
    </citation>
    <scope>NUCLEOTIDE SEQUENCE</scope>
    <source>
        <tissue evidence="1">Leaf</tissue>
    </source>
</reference>